<organism evidence="2 3">
    <name type="scientific">Alteripontixanthobacter maritimus</name>
    <dbReference type="NCBI Taxonomy" id="2161824"/>
    <lineage>
        <taxon>Bacteria</taxon>
        <taxon>Pseudomonadati</taxon>
        <taxon>Pseudomonadota</taxon>
        <taxon>Alphaproteobacteria</taxon>
        <taxon>Sphingomonadales</taxon>
        <taxon>Erythrobacteraceae</taxon>
        <taxon>Alteripontixanthobacter</taxon>
    </lineage>
</organism>
<keyword evidence="1" id="KW-0812">Transmembrane</keyword>
<gene>
    <name evidence="2" type="ORF">HME9302_01921</name>
</gene>
<evidence type="ECO:0000256" key="1">
    <source>
        <dbReference type="SAM" id="Phobius"/>
    </source>
</evidence>
<dbReference type="RefSeq" id="WP_147270801.1">
    <property type="nucleotide sequence ID" value="NZ_QBKA01000002.1"/>
</dbReference>
<name>A0A369QBU4_9SPHN</name>
<feature type="transmembrane region" description="Helical" evidence="1">
    <location>
        <begin position="88"/>
        <end position="106"/>
    </location>
</feature>
<evidence type="ECO:0000313" key="3">
    <source>
        <dbReference type="Proteomes" id="UP000253727"/>
    </source>
</evidence>
<feature type="transmembrane region" description="Helical" evidence="1">
    <location>
        <begin position="49"/>
        <end position="67"/>
    </location>
</feature>
<keyword evidence="3" id="KW-1185">Reference proteome</keyword>
<proteinExistence type="predicted"/>
<dbReference type="OrthoDB" id="7409765at2"/>
<keyword evidence="1" id="KW-1133">Transmembrane helix</keyword>
<comment type="caution">
    <text evidence="2">The sequence shown here is derived from an EMBL/GenBank/DDBJ whole genome shotgun (WGS) entry which is preliminary data.</text>
</comment>
<protein>
    <submittedName>
        <fullName evidence="2">Uncharacterized protein</fullName>
    </submittedName>
</protein>
<reference evidence="2 3" key="1">
    <citation type="submission" date="2018-04" db="EMBL/GenBank/DDBJ databases">
        <title>Altererythrobacter sp. HME9302 genome sequencing and assembly.</title>
        <authorList>
            <person name="Kang H."/>
            <person name="Kim H."/>
            <person name="Joh K."/>
        </authorList>
    </citation>
    <scope>NUCLEOTIDE SEQUENCE [LARGE SCALE GENOMIC DNA]</scope>
    <source>
        <strain evidence="2 3">HME9302</strain>
    </source>
</reference>
<dbReference type="Proteomes" id="UP000253727">
    <property type="component" value="Unassembled WGS sequence"/>
</dbReference>
<keyword evidence="1" id="KW-0472">Membrane</keyword>
<dbReference type="AlphaFoldDB" id="A0A369QBU4"/>
<sequence length="148" mass="15894">MNHDQASAALAGVRQANHRLAERTRWPLGRHAAFGLAESLLVFGLSLPTSYLALFAVLAMITVLLVIRSDKRTHGMFVSGFKGGRTTIVLLGTTALVVCCAILSWMSRGDPFPALIPVLATAICFLGCTLGSYAWQGVYNDELEARSA</sequence>
<accession>A0A369QBU4</accession>
<evidence type="ECO:0000313" key="2">
    <source>
        <dbReference type="EMBL" id="RDC60706.1"/>
    </source>
</evidence>
<feature type="transmembrane region" description="Helical" evidence="1">
    <location>
        <begin position="112"/>
        <end position="135"/>
    </location>
</feature>
<dbReference type="EMBL" id="QBKA01000002">
    <property type="protein sequence ID" value="RDC60706.1"/>
    <property type="molecule type" value="Genomic_DNA"/>
</dbReference>